<evidence type="ECO:0000313" key="2">
    <source>
        <dbReference type="Proteomes" id="UP000024332"/>
    </source>
</evidence>
<protein>
    <submittedName>
        <fullName evidence="1">Uncharacterized protein</fullName>
    </submittedName>
</protein>
<evidence type="ECO:0000313" key="1">
    <source>
        <dbReference type="EMBL" id="EZQ06783.1"/>
    </source>
</evidence>
<sequence>MEKYVCLTCGRPFNEGQGIILRIGERDLTFHSKACAYKFLKEVLQNADSGCISSPLREIYRKYDEIREKIEERAKKKKI</sequence>
<reference evidence="1 2" key="1">
    <citation type="submission" date="2014-03" db="EMBL/GenBank/DDBJ databases">
        <title>Draft genome sequence of the novel thermoacidophilic archaea Acidianus copahuensis ALE1 strain, isolated from Copahue volcanic area in Neuquen Argentina.</title>
        <authorList>
            <person name="Urbieta M.S."/>
            <person name="Rascovan N."/>
            <person name="Castro C."/>
            <person name="Revale S."/>
            <person name="Giaveno M.A."/>
            <person name="Vazquez M.P."/>
            <person name="Donati E.R."/>
        </authorList>
    </citation>
    <scope>NUCLEOTIDE SEQUENCE [LARGE SCALE GENOMIC DNA]</scope>
    <source>
        <strain evidence="1 2">ALE1</strain>
    </source>
</reference>
<comment type="caution">
    <text evidence="1">The sequence shown here is derived from an EMBL/GenBank/DDBJ whole genome shotgun (WGS) entry which is preliminary data.</text>
</comment>
<keyword evidence="2" id="KW-1185">Reference proteome</keyword>
<dbReference type="RefSeq" id="WP_048099321.1">
    <property type="nucleotide sequence ID" value="NZ_JFZT01000039.1"/>
</dbReference>
<dbReference type="EMBL" id="JFZT01000039">
    <property type="protein sequence ID" value="EZQ06783.1"/>
    <property type="molecule type" value="Genomic_DNA"/>
</dbReference>
<name>A0A031LMB0_9CREN</name>
<proteinExistence type="predicted"/>
<dbReference type="OrthoDB" id="43292at2157"/>
<dbReference type="AlphaFoldDB" id="A0A031LMB0"/>
<accession>A0A031LMB0</accession>
<dbReference type="STRING" id="1160895.CM19_05250"/>
<dbReference type="Proteomes" id="UP000024332">
    <property type="component" value="Unassembled WGS sequence"/>
</dbReference>
<gene>
    <name evidence="1" type="ORF">CM19_05250</name>
</gene>
<organism evidence="1 2">
    <name type="scientific">Candidatus Acidianus copahuensis</name>
    <dbReference type="NCBI Taxonomy" id="1160895"/>
    <lineage>
        <taxon>Archaea</taxon>
        <taxon>Thermoproteota</taxon>
        <taxon>Thermoprotei</taxon>
        <taxon>Sulfolobales</taxon>
        <taxon>Sulfolobaceae</taxon>
        <taxon>Acidianus</taxon>
    </lineage>
</organism>